<protein>
    <submittedName>
        <fullName evidence="2">DUF4091 domain-containing protein</fullName>
    </submittedName>
</protein>
<evidence type="ECO:0000313" key="2">
    <source>
        <dbReference type="EMBL" id="NBJ92381.1"/>
    </source>
</evidence>
<dbReference type="RefSeq" id="WP_160559478.1">
    <property type="nucleotide sequence ID" value="NZ_QZDT01000008.1"/>
</dbReference>
<evidence type="ECO:0000259" key="1">
    <source>
        <dbReference type="Pfam" id="PF13320"/>
    </source>
</evidence>
<feature type="domain" description="Glycoside hydrolase 123 catalytic" evidence="1">
    <location>
        <begin position="188"/>
        <end position="517"/>
    </location>
</feature>
<evidence type="ECO:0000313" key="3">
    <source>
        <dbReference type="Proteomes" id="UP001154420"/>
    </source>
</evidence>
<comment type="caution">
    <text evidence="2">The sequence shown here is derived from an EMBL/GenBank/DDBJ whole genome shotgun (WGS) entry which is preliminary data.</text>
</comment>
<proteinExistence type="predicted"/>
<organism evidence="2 3">
    <name type="scientific">Parablautia muri</name>
    <dbReference type="NCBI Taxonomy" id="2320879"/>
    <lineage>
        <taxon>Bacteria</taxon>
        <taxon>Bacillati</taxon>
        <taxon>Bacillota</taxon>
        <taxon>Clostridia</taxon>
        <taxon>Lachnospirales</taxon>
        <taxon>Lachnospiraceae</taxon>
        <taxon>Parablautia</taxon>
    </lineage>
</organism>
<dbReference type="Proteomes" id="UP001154420">
    <property type="component" value="Unassembled WGS sequence"/>
</dbReference>
<dbReference type="Pfam" id="PF13320">
    <property type="entry name" value="GH123_cat"/>
    <property type="match status" value="1"/>
</dbReference>
<dbReference type="EMBL" id="QZDT01000008">
    <property type="protein sequence ID" value="NBJ92381.1"/>
    <property type="molecule type" value="Genomic_DNA"/>
</dbReference>
<dbReference type="AlphaFoldDB" id="A0A9X5GRP4"/>
<gene>
    <name evidence="2" type="ORF">D5281_07160</name>
</gene>
<reference evidence="2" key="1">
    <citation type="submission" date="2018-09" db="EMBL/GenBank/DDBJ databases">
        <title>Murine metabolic-syndrome-specific gut microbial biobank.</title>
        <authorList>
            <person name="Liu C."/>
        </authorList>
    </citation>
    <scope>NUCLEOTIDE SEQUENCE</scope>
    <source>
        <strain evidence="2">D42-62</strain>
    </source>
</reference>
<name>A0A9X5GRP4_9FIRM</name>
<dbReference type="InterPro" id="IPR025150">
    <property type="entry name" value="GH123_cat"/>
</dbReference>
<accession>A0A9X5GRP4</accession>
<dbReference type="OrthoDB" id="197680at2"/>
<keyword evidence="3" id="KW-1185">Reference proteome</keyword>
<sequence length="577" mass="66602">MDFEFYLTDSLEKVFPDKRPPAMKENTIIPVMQSERFALQLIYRKVRPNQESRQEFFYEIKGSPLSVRVRDVELVPSAFPCYETNDENYLRTMPGLFPDLLKPKKDSKIVPLMGQYRSLWIDFTDRQKAPAGIYPIEILIFAKPAAANGAAAQDGNELQKKEVIDKLTFSVELLDIPLPEQTLIHTQWFHCDCLANYYHTEVFDEEHWNIIENQMMLAGRELGVNMILTPVFTPPLDTAVGGERRTVQLVDISLQGNQYTFGFEKLERWCGLCKKCGILYLEIPHLFTQWGALATPKIIVSVNGVKEKKFGWHVPAQSPGYKEFLAQFLPALCKELEKQGFDRDHIYFHISDEPTAENMESYAGAKSAVDHLLKGFNVIDALSDYAFYENGLVANPVVASDHFDQFEEQGVRDLWVYYCCGQCRTVPNRFFAMPSARNRIMGVLMYLHRVKGFLHWGYNFYNSQFSKEAVDPFFDTHAGYAFPSGDSFLVYPGKEGEAWSSIRGEVQREGLYDLQVLYALEKAVGRERVEAIIYEGENGPFTFKHYPTCKEYFWRLRRRIGEELKKEQGLQYTEVQI</sequence>